<evidence type="ECO:0000256" key="1">
    <source>
        <dbReference type="SAM" id="SignalP"/>
    </source>
</evidence>
<evidence type="ECO:0000313" key="2">
    <source>
        <dbReference type="EMBL" id="ODM96670.1"/>
    </source>
</evidence>
<organism evidence="2 3">
    <name type="scientific">Orchesella cincta</name>
    <name type="common">Springtail</name>
    <name type="synonym">Podura cincta</name>
    <dbReference type="NCBI Taxonomy" id="48709"/>
    <lineage>
        <taxon>Eukaryota</taxon>
        <taxon>Metazoa</taxon>
        <taxon>Ecdysozoa</taxon>
        <taxon>Arthropoda</taxon>
        <taxon>Hexapoda</taxon>
        <taxon>Collembola</taxon>
        <taxon>Entomobryomorpha</taxon>
        <taxon>Entomobryoidea</taxon>
        <taxon>Orchesellidae</taxon>
        <taxon>Orchesellinae</taxon>
        <taxon>Orchesella</taxon>
    </lineage>
</organism>
<keyword evidence="3" id="KW-1185">Reference proteome</keyword>
<name>A0A1D2MUA5_ORCCI</name>
<keyword evidence="1" id="KW-0732">Signal</keyword>
<dbReference type="Proteomes" id="UP000094527">
    <property type="component" value="Unassembled WGS sequence"/>
</dbReference>
<sequence>MLKKFIPVLLMVIGIIALVSTEEDVDPCDGKPYEEATNCTENIGKFVLDHSLCTKVMVYYNGPTGNEYTA</sequence>
<dbReference type="AlphaFoldDB" id="A0A1D2MUA5"/>
<accession>A0A1D2MUA5</accession>
<gene>
    <name evidence="2" type="ORF">Ocin01_10010</name>
</gene>
<proteinExistence type="predicted"/>
<reference evidence="2 3" key="1">
    <citation type="journal article" date="2016" name="Genome Biol. Evol.">
        <title>Gene Family Evolution Reflects Adaptation to Soil Environmental Stressors in the Genome of the Collembolan Orchesella cincta.</title>
        <authorList>
            <person name="Faddeeva-Vakhrusheva A."/>
            <person name="Derks M.F."/>
            <person name="Anvar S.Y."/>
            <person name="Agamennone V."/>
            <person name="Suring W."/>
            <person name="Smit S."/>
            <person name="van Straalen N.M."/>
            <person name="Roelofs D."/>
        </authorList>
    </citation>
    <scope>NUCLEOTIDE SEQUENCE [LARGE SCALE GENOMIC DNA]</scope>
    <source>
        <tissue evidence="2">Mixed pool</tissue>
    </source>
</reference>
<feature type="chain" id="PRO_5008904554" evidence="1">
    <location>
        <begin position="22"/>
        <end position="70"/>
    </location>
</feature>
<comment type="caution">
    <text evidence="2">The sequence shown here is derived from an EMBL/GenBank/DDBJ whole genome shotgun (WGS) entry which is preliminary data.</text>
</comment>
<protein>
    <submittedName>
        <fullName evidence="2">Uncharacterized protein</fullName>
    </submittedName>
</protein>
<feature type="signal peptide" evidence="1">
    <location>
        <begin position="1"/>
        <end position="21"/>
    </location>
</feature>
<dbReference type="EMBL" id="LJIJ01000513">
    <property type="protein sequence ID" value="ODM96670.1"/>
    <property type="molecule type" value="Genomic_DNA"/>
</dbReference>
<evidence type="ECO:0000313" key="3">
    <source>
        <dbReference type="Proteomes" id="UP000094527"/>
    </source>
</evidence>